<sequence>MYACSKSTYVNETIHSTQFTSSVWLNNATIQYDTGVAAQDLPEYQWNHPSHHISGFVAPREADDYQLSGLADRLPYTRYIGPSHSGDHDEVHVALSDSAQFSAYIPMENSVELETLRGLNTISTYSLTEYQPSVACDPHCATNISNGVECVMDFANPEHASGYLSDSNRRESGRIKKGTFICKVPGCSTKLKSREDRRRHENTVHMDYTAGKGYRCAAVGCPKADKIWARLDNFKLHLAKKHGREDANELVQKSRRSHHGSNANFLFIDVTPELASKESGLGKNSISSSIPSAQHGFGSKDGLNPLEGALVGMASGFKMDATENSPLVSNNGPGEILWPEADVDWNELVNLD</sequence>
<accession>A0A3D8S7P2</accession>
<protein>
    <recommendedName>
        <fullName evidence="2">C2H2-type domain-containing protein</fullName>
    </recommendedName>
</protein>
<feature type="region of interest" description="Disordered" evidence="1">
    <location>
        <begin position="278"/>
        <end position="298"/>
    </location>
</feature>
<evidence type="ECO:0000313" key="3">
    <source>
        <dbReference type="EMBL" id="RDW82335.1"/>
    </source>
</evidence>
<dbReference type="STRING" id="1849047.A0A3D8S7P2"/>
<evidence type="ECO:0000256" key="1">
    <source>
        <dbReference type="SAM" id="MobiDB-lite"/>
    </source>
</evidence>
<dbReference type="InterPro" id="IPR013087">
    <property type="entry name" value="Znf_C2H2_type"/>
</dbReference>
<feature type="compositionally biased region" description="Polar residues" evidence="1">
    <location>
        <begin position="282"/>
        <end position="292"/>
    </location>
</feature>
<comment type="caution">
    <text evidence="3">The sequence shown here is derived from an EMBL/GenBank/DDBJ whole genome shotgun (WGS) entry which is preliminary data.</text>
</comment>
<dbReference type="Proteomes" id="UP000256645">
    <property type="component" value="Unassembled WGS sequence"/>
</dbReference>
<evidence type="ECO:0000259" key="2">
    <source>
        <dbReference type="PROSITE" id="PS00028"/>
    </source>
</evidence>
<feature type="domain" description="C2H2-type" evidence="2">
    <location>
        <begin position="182"/>
        <end position="205"/>
    </location>
</feature>
<keyword evidence="4" id="KW-1185">Reference proteome</keyword>
<proteinExistence type="predicted"/>
<dbReference type="AlphaFoldDB" id="A0A3D8S7P2"/>
<gene>
    <name evidence="3" type="ORF">BP6252_03447</name>
</gene>
<dbReference type="OrthoDB" id="3801065at2759"/>
<reference evidence="3 4" key="1">
    <citation type="journal article" date="2018" name="IMA Fungus">
        <title>IMA Genome-F 9: Draft genome sequence of Annulohypoxylon stygium, Aspergillus mulundensis, Berkeleyomyces basicola (syn. Thielaviopsis basicola), Ceratocystis smalleyi, two Cercospora beticola strains, Coleophoma cylindrospora, Fusarium fracticaudum, Phialophora cf. hyalina, and Morchella septimelata.</title>
        <authorList>
            <person name="Wingfield B.D."/>
            <person name="Bills G.F."/>
            <person name="Dong Y."/>
            <person name="Huang W."/>
            <person name="Nel W.J."/>
            <person name="Swalarsk-Parry B.S."/>
            <person name="Vaghefi N."/>
            <person name="Wilken P.M."/>
            <person name="An Z."/>
            <person name="de Beer Z.W."/>
            <person name="De Vos L."/>
            <person name="Chen L."/>
            <person name="Duong T.A."/>
            <person name="Gao Y."/>
            <person name="Hammerbacher A."/>
            <person name="Kikkert J.R."/>
            <person name="Li Y."/>
            <person name="Li H."/>
            <person name="Li K."/>
            <person name="Li Q."/>
            <person name="Liu X."/>
            <person name="Ma X."/>
            <person name="Naidoo K."/>
            <person name="Pethybridge S.J."/>
            <person name="Sun J."/>
            <person name="Steenkamp E.T."/>
            <person name="van der Nest M.A."/>
            <person name="van Wyk S."/>
            <person name="Wingfield M.J."/>
            <person name="Xiong C."/>
            <person name="Yue Q."/>
            <person name="Zhang X."/>
        </authorList>
    </citation>
    <scope>NUCLEOTIDE SEQUENCE [LARGE SCALE GENOMIC DNA]</scope>
    <source>
        <strain evidence="3 4">BP6252</strain>
    </source>
</reference>
<dbReference type="EMBL" id="PDLM01000003">
    <property type="protein sequence ID" value="RDW82335.1"/>
    <property type="molecule type" value="Genomic_DNA"/>
</dbReference>
<name>A0A3D8S7P2_9HELO</name>
<dbReference type="PROSITE" id="PS00028">
    <property type="entry name" value="ZINC_FINGER_C2H2_1"/>
    <property type="match status" value="1"/>
</dbReference>
<dbReference type="SMART" id="SM00355">
    <property type="entry name" value="ZnF_C2H2"/>
    <property type="match status" value="2"/>
</dbReference>
<organism evidence="3 4">
    <name type="scientific">Coleophoma cylindrospora</name>
    <dbReference type="NCBI Taxonomy" id="1849047"/>
    <lineage>
        <taxon>Eukaryota</taxon>
        <taxon>Fungi</taxon>
        <taxon>Dikarya</taxon>
        <taxon>Ascomycota</taxon>
        <taxon>Pezizomycotina</taxon>
        <taxon>Leotiomycetes</taxon>
        <taxon>Helotiales</taxon>
        <taxon>Dermateaceae</taxon>
        <taxon>Coleophoma</taxon>
    </lineage>
</organism>
<evidence type="ECO:0000313" key="4">
    <source>
        <dbReference type="Proteomes" id="UP000256645"/>
    </source>
</evidence>